<dbReference type="AlphaFoldDB" id="A0A3P3XPP2"/>
<name>A0A3P3XPP2_9SPIR</name>
<dbReference type="GO" id="GO:0009307">
    <property type="term" value="P:DNA restriction-modification system"/>
    <property type="evidence" value="ECO:0007669"/>
    <property type="project" value="UniProtKB-KW"/>
</dbReference>
<gene>
    <name evidence="3" type="ORF">SPIRO4BDMA_40844</name>
</gene>
<dbReference type="EMBL" id="FWDO01000004">
    <property type="protein sequence ID" value="SLM18272.1"/>
    <property type="molecule type" value="Genomic_DNA"/>
</dbReference>
<dbReference type="SUPFAM" id="SSF116734">
    <property type="entry name" value="DNA methylase specificity domain"/>
    <property type="match status" value="1"/>
</dbReference>
<keyword evidence="1" id="KW-0680">Restriction system</keyword>
<reference evidence="3" key="1">
    <citation type="submission" date="2017-02" db="EMBL/GenBank/DDBJ databases">
        <authorList>
            <person name="Regsiter A."/>
            <person name="William W."/>
        </authorList>
    </citation>
    <scope>NUCLEOTIDE SEQUENCE</scope>
    <source>
        <strain evidence="3">BdmA 4</strain>
    </source>
</reference>
<dbReference type="PANTHER" id="PTHR30408:SF12">
    <property type="entry name" value="TYPE I RESTRICTION ENZYME MJAVIII SPECIFICITY SUBUNIT"/>
    <property type="match status" value="1"/>
</dbReference>
<dbReference type="GO" id="GO:0003677">
    <property type="term" value="F:DNA binding"/>
    <property type="evidence" value="ECO:0007669"/>
    <property type="project" value="UniProtKB-KW"/>
</dbReference>
<protein>
    <submittedName>
        <fullName evidence="3">Restriction modification system DNA specificity domain protein</fullName>
    </submittedName>
</protein>
<dbReference type="PANTHER" id="PTHR30408">
    <property type="entry name" value="TYPE-1 RESTRICTION ENZYME ECOKI SPECIFICITY PROTEIN"/>
    <property type="match status" value="1"/>
</dbReference>
<organism evidence="3">
    <name type="scientific">uncultured spirochete</name>
    <dbReference type="NCBI Taxonomy" id="156406"/>
    <lineage>
        <taxon>Bacteria</taxon>
        <taxon>Pseudomonadati</taxon>
        <taxon>Spirochaetota</taxon>
        <taxon>Spirochaetia</taxon>
        <taxon>Spirochaetales</taxon>
        <taxon>environmental samples</taxon>
    </lineage>
</organism>
<evidence type="ECO:0000313" key="3">
    <source>
        <dbReference type="EMBL" id="SLM18272.1"/>
    </source>
</evidence>
<dbReference type="Gene3D" id="3.90.220.20">
    <property type="entry name" value="DNA methylase specificity domains"/>
    <property type="match status" value="1"/>
</dbReference>
<proteinExistence type="predicted"/>
<evidence type="ECO:0000256" key="2">
    <source>
        <dbReference type="ARBA" id="ARBA00023125"/>
    </source>
</evidence>
<dbReference type="InterPro" id="IPR052021">
    <property type="entry name" value="Type-I_RS_S_subunit"/>
</dbReference>
<evidence type="ECO:0000256" key="1">
    <source>
        <dbReference type="ARBA" id="ARBA00022747"/>
    </source>
</evidence>
<accession>A0A3P3XPP2</accession>
<sequence length="212" mass="23692">MAQTIFKSWFVDFEPWGGEIPSDWQVVEFSSFLAPRIEKSSDPTIPLFSVTDTGIYPRGEKFNKNLSKADTKNKIVRETDLIFGMSREILNWGVMRSPIGGVSSAYNVFSVDSGINSKYLESFIKAHHSYFKDLIRPATREGQGVDKGALMLKSIYLPQNDALADYYAIEDALTAQIREKEVESARLASLRDTLLPRLISGELSVADLGDAK</sequence>
<dbReference type="InterPro" id="IPR044946">
    <property type="entry name" value="Restrct_endonuc_typeI_TRD_sf"/>
</dbReference>
<keyword evidence="2" id="KW-0238">DNA-binding</keyword>